<comment type="catalytic activity">
    <reaction evidence="1">
        <text>Thiol-dependent hydrolysis of ester, thioester, amide, peptide and isopeptide bonds formed by the C-terminal Gly of ubiquitin (a 76-residue protein attached to proteins as an intracellular targeting signal).</text>
        <dbReference type="EC" id="3.4.19.12"/>
    </reaction>
</comment>
<evidence type="ECO:0000256" key="3">
    <source>
        <dbReference type="ARBA" id="ARBA00012759"/>
    </source>
</evidence>
<organism evidence="9 10">
    <name type="scientific">Coptis chinensis</name>
    <dbReference type="NCBI Taxonomy" id="261450"/>
    <lineage>
        <taxon>Eukaryota</taxon>
        <taxon>Viridiplantae</taxon>
        <taxon>Streptophyta</taxon>
        <taxon>Embryophyta</taxon>
        <taxon>Tracheophyta</taxon>
        <taxon>Spermatophyta</taxon>
        <taxon>Magnoliopsida</taxon>
        <taxon>Ranunculales</taxon>
        <taxon>Ranunculaceae</taxon>
        <taxon>Coptidoideae</taxon>
        <taxon>Coptis</taxon>
    </lineage>
</organism>
<dbReference type="OrthoDB" id="289038at2759"/>
<dbReference type="InterPro" id="IPR029346">
    <property type="entry name" value="USP_C"/>
</dbReference>
<evidence type="ECO:0000256" key="5">
    <source>
        <dbReference type="ARBA" id="ARBA00022786"/>
    </source>
</evidence>
<evidence type="ECO:0000256" key="6">
    <source>
        <dbReference type="ARBA" id="ARBA00022801"/>
    </source>
</evidence>
<keyword evidence="5" id="KW-0833">Ubl conjugation pathway</keyword>
<dbReference type="GO" id="GO:0006508">
    <property type="term" value="P:proteolysis"/>
    <property type="evidence" value="ECO:0007669"/>
    <property type="project" value="UniProtKB-KW"/>
</dbReference>
<evidence type="ECO:0000256" key="7">
    <source>
        <dbReference type="ARBA" id="ARBA00022807"/>
    </source>
</evidence>
<evidence type="ECO:0000313" key="10">
    <source>
        <dbReference type="Proteomes" id="UP000631114"/>
    </source>
</evidence>
<accession>A0A835HH34</accession>
<keyword evidence="10" id="KW-1185">Reference proteome</keyword>
<keyword evidence="4" id="KW-0645">Protease</keyword>
<feature type="domain" description="Ubiquitin carboxyl-terminal hydrolase C-terminal" evidence="8">
    <location>
        <begin position="99"/>
        <end position="202"/>
    </location>
</feature>
<dbReference type="EMBL" id="JADFTS010000006">
    <property type="protein sequence ID" value="KAF9599581.1"/>
    <property type="molecule type" value="Genomic_DNA"/>
</dbReference>
<dbReference type="EC" id="3.4.19.12" evidence="3"/>
<name>A0A835HH34_9MAGN</name>
<evidence type="ECO:0000313" key="9">
    <source>
        <dbReference type="EMBL" id="KAF9599581.1"/>
    </source>
</evidence>
<keyword evidence="7" id="KW-0788">Thiol protease</keyword>
<proteinExistence type="inferred from homology"/>
<comment type="caution">
    <text evidence="9">The sequence shown here is derived from an EMBL/GenBank/DDBJ whole genome shotgun (WGS) entry which is preliminary data.</text>
</comment>
<dbReference type="Pfam" id="PF14533">
    <property type="entry name" value="USP7_C2"/>
    <property type="match status" value="1"/>
</dbReference>
<keyword evidence="6" id="KW-0378">Hydrolase</keyword>
<dbReference type="AlphaFoldDB" id="A0A835HH34"/>
<sequence length="213" mass="24579">MDVSKKVILAFDCGNYDIYELLPRNSRKDHPCMSLTTFGQRLCDICYCGTSLDVWMMEERGWVHTFTAPKFDLSNPTSTRACHLYFHGDTKEESISDTVYYEVFNIPLPELQVLKTLKVSFQHATNDEVAIHYITLPKQSTVADLINDLKNKVTIATVELSHSNAELRLLEVFYHKIYKVFPTSEKIERISDQYWTLRAEEASCISSVDTNIY</sequence>
<evidence type="ECO:0000256" key="4">
    <source>
        <dbReference type="ARBA" id="ARBA00022670"/>
    </source>
</evidence>
<evidence type="ECO:0000259" key="8">
    <source>
        <dbReference type="Pfam" id="PF14533"/>
    </source>
</evidence>
<gene>
    <name evidence="9" type="ORF">IFM89_001077</name>
</gene>
<protein>
    <recommendedName>
        <fullName evidence="3">ubiquitinyl hydrolase 1</fullName>
        <ecNumber evidence="3">3.4.19.12</ecNumber>
    </recommendedName>
</protein>
<comment type="similarity">
    <text evidence="2">Belongs to the peptidase C19 family.</text>
</comment>
<dbReference type="Proteomes" id="UP000631114">
    <property type="component" value="Unassembled WGS sequence"/>
</dbReference>
<evidence type="ECO:0000256" key="2">
    <source>
        <dbReference type="ARBA" id="ARBA00009085"/>
    </source>
</evidence>
<reference evidence="9 10" key="1">
    <citation type="submission" date="2020-10" db="EMBL/GenBank/DDBJ databases">
        <title>The Coptis chinensis genome and diversification of protoberbering-type alkaloids.</title>
        <authorList>
            <person name="Wang B."/>
            <person name="Shu S."/>
            <person name="Song C."/>
            <person name="Liu Y."/>
        </authorList>
    </citation>
    <scope>NUCLEOTIDE SEQUENCE [LARGE SCALE GENOMIC DNA]</scope>
    <source>
        <strain evidence="9">HL-2020</strain>
        <tissue evidence="9">Leaf</tissue>
    </source>
</reference>
<evidence type="ECO:0000256" key="1">
    <source>
        <dbReference type="ARBA" id="ARBA00000707"/>
    </source>
</evidence>
<dbReference type="GO" id="GO:0004843">
    <property type="term" value="F:cysteine-type deubiquitinase activity"/>
    <property type="evidence" value="ECO:0007669"/>
    <property type="project" value="UniProtKB-EC"/>
</dbReference>